<accession>A0AAP0WNW0</accession>
<feature type="compositionally biased region" description="Basic and acidic residues" evidence="1">
    <location>
        <begin position="103"/>
        <end position="112"/>
    </location>
</feature>
<organism evidence="2 3">
    <name type="scientific">Liquidambar formosana</name>
    <name type="common">Formosan gum</name>
    <dbReference type="NCBI Taxonomy" id="63359"/>
    <lineage>
        <taxon>Eukaryota</taxon>
        <taxon>Viridiplantae</taxon>
        <taxon>Streptophyta</taxon>
        <taxon>Embryophyta</taxon>
        <taxon>Tracheophyta</taxon>
        <taxon>Spermatophyta</taxon>
        <taxon>Magnoliopsida</taxon>
        <taxon>eudicotyledons</taxon>
        <taxon>Gunneridae</taxon>
        <taxon>Pentapetalae</taxon>
        <taxon>Saxifragales</taxon>
        <taxon>Altingiaceae</taxon>
        <taxon>Liquidambar</taxon>
    </lineage>
</organism>
<dbReference type="Proteomes" id="UP001415857">
    <property type="component" value="Unassembled WGS sequence"/>
</dbReference>
<evidence type="ECO:0000256" key="1">
    <source>
        <dbReference type="SAM" id="MobiDB-lite"/>
    </source>
</evidence>
<feature type="compositionally biased region" description="Basic and acidic residues" evidence="1">
    <location>
        <begin position="122"/>
        <end position="135"/>
    </location>
</feature>
<feature type="region of interest" description="Disordered" evidence="1">
    <location>
        <begin position="93"/>
        <end position="155"/>
    </location>
</feature>
<dbReference type="AlphaFoldDB" id="A0AAP0WNW0"/>
<comment type="caution">
    <text evidence="2">The sequence shown here is derived from an EMBL/GenBank/DDBJ whole genome shotgun (WGS) entry which is preliminary data.</text>
</comment>
<keyword evidence="3" id="KW-1185">Reference proteome</keyword>
<reference evidence="2 3" key="1">
    <citation type="journal article" date="2024" name="Plant J.">
        <title>Genome sequences and population genomics reveal climatic adaptation and genomic divergence between two closely related sweetgum species.</title>
        <authorList>
            <person name="Xu W.Q."/>
            <person name="Ren C.Q."/>
            <person name="Zhang X.Y."/>
            <person name="Comes H.P."/>
            <person name="Liu X.H."/>
            <person name="Li Y.G."/>
            <person name="Kettle C.J."/>
            <person name="Jalonen R."/>
            <person name="Gaisberger H."/>
            <person name="Ma Y.Z."/>
            <person name="Qiu Y.X."/>
        </authorList>
    </citation>
    <scope>NUCLEOTIDE SEQUENCE [LARGE SCALE GENOMIC DNA]</scope>
    <source>
        <strain evidence="2">Hangzhou</strain>
    </source>
</reference>
<protein>
    <submittedName>
        <fullName evidence="2">Uncharacterized protein</fullName>
    </submittedName>
</protein>
<evidence type="ECO:0000313" key="3">
    <source>
        <dbReference type="Proteomes" id="UP001415857"/>
    </source>
</evidence>
<dbReference type="EMBL" id="JBBPBK010000012">
    <property type="protein sequence ID" value="KAK9274211.1"/>
    <property type="molecule type" value="Genomic_DNA"/>
</dbReference>
<proteinExistence type="predicted"/>
<feature type="compositionally biased region" description="Low complexity" evidence="1">
    <location>
        <begin position="145"/>
        <end position="155"/>
    </location>
</feature>
<sequence length="155" mass="16835">MCVLRAHVKLTKVELAEHLWSEMSRENKNSIKFTGGSFNMKGESKFSQGNSVSGSQRQVQVIPPSSNEINAENVQATLEEKANFSQGDTYTFQPEVVQAPEPSKLEDVKRTVSVDGAPEPPEPSKPEVKDVERTVPVDGAPEPPSSCDGCSSDSE</sequence>
<evidence type="ECO:0000313" key="2">
    <source>
        <dbReference type="EMBL" id="KAK9274211.1"/>
    </source>
</evidence>
<gene>
    <name evidence="2" type="ORF">L1049_019025</name>
</gene>
<name>A0AAP0WNW0_LIQFO</name>